<evidence type="ECO:0000256" key="1">
    <source>
        <dbReference type="ARBA" id="ARBA00009764"/>
    </source>
</evidence>
<evidence type="ECO:0000259" key="6">
    <source>
        <dbReference type="Pfam" id="PF02465"/>
    </source>
</evidence>
<dbReference type="InterPro" id="IPR010809">
    <property type="entry name" value="FliD_C"/>
</dbReference>
<keyword evidence="8" id="KW-0969">Cilium</keyword>
<organism evidence="8 9">
    <name type="scientific">Massilia niabensis</name>
    <dbReference type="NCBI Taxonomy" id="544910"/>
    <lineage>
        <taxon>Bacteria</taxon>
        <taxon>Pseudomonadati</taxon>
        <taxon>Pseudomonadota</taxon>
        <taxon>Betaproteobacteria</taxon>
        <taxon>Burkholderiales</taxon>
        <taxon>Oxalobacteraceae</taxon>
        <taxon>Telluria group</taxon>
        <taxon>Massilia</taxon>
    </lineage>
</organism>
<dbReference type="Proteomes" id="UP001596050">
    <property type="component" value="Unassembled WGS sequence"/>
</dbReference>
<comment type="subcellular location">
    <subcellularLocation>
        <location evidence="5">Secreted</location>
    </subcellularLocation>
    <subcellularLocation>
        <location evidence="5">Bacterial flagellum</location>
    </subcellularLocation>
</comment>
<dbReference type="PANTHER" id="PTHR30288:SF0">
    <property type="entry name" value="FLAGELLAR HOOK-ASSOCIATED PROTEIN 2"/>
    <property type="match status" value="1"/>
</dbReference>
<keyword evidence="8" id="KW-0966">Cell projection</keyword>
<name>A0ABW0KYX8_9BURK</name>
<protein>
    <recommendedName>
        <fullName evidence="5">Flagellar hook-associated protein 2</fullName>
        <shortName evidence="5">HAP2</shortName>
    </recommendedName>
    <alternativeName>
        <fullName evidence="5">Flagellar cap protein</fullName>
    </alternativeName>
</protein>
<keyword evidence="9" id="KW-1185">Reference proteome</keyword>
<evidence type="ECO:0000313" key="8">
    <source>
        <dbReference type="EMBL" id="MFC5458261.1"/>
    </source>
</evidence>
<comment type="similarity">
    <text evidence="1 5">Belongs to the FliD family.</text>
</comment>
<comment type="caution">
    <text evidence="8">The sequence shown here is derived from an EMBL/GenBank/DDBJ whole genome shotgun (WGS) entry which is preliminary data.</text>
</comment>
<reference evidence="9" key="1">
    <citation type="journal article" date="2019" name="Int. J. Syst. Evol. Microbiol.">
        <title>The Global Catalogue of Microorganisms (GCM) 10K type strain sequencing project: providing services to taxonomists for standard genome sequencing and annotation.</title>
        <authorList>
            <consortium name="The Broad Institute Genomics Platform"/>
            <consortium name="The Broad Institute Genome Sequencing Center for Infectious Disease"/>
            <person name="Wu L."/>
            <person name="Ma J."/>
        </authorList>
    </citation>
    <scope>NUCLEOTIDE SEQUENCE [LARGE SCALE GENOMIC DNA]</scope>
    <source>
        <strain evidence="9">KACC 12649</strain>
    </source>
</reference>
<evidence type="ECO:0000256" key="3">
    <source>
        <dbReference type="ARBA" id="ARBA00023054"/>
    </source>
</evidence>
<evidence type="ECO:0000256" key="4">
    <source>
        <dbReference type="ARBA" id="ARBA00023143"/>
    </source>
</evidence>
<comment type="function">
    <text evidence="5">Required for morphogenesis and for the elongation of the flagellar filament by facilitating polymerization of the flagellin monomers at the tip of growing filament. Forms a capping structure, which prevents flagellin subunits (transported through the central channel of the flagellum) from leaking out without polymerization at the distal end.</text>
</comment>
<dbReference type="EMBL" id="JBHSMU010000003">
    <property type="protein sequence ID" value="MFC5458261.1"/>
    <property type="molecule type" value="Genomic_DNA"/>
</dbReference>
<evidence type="ECO:0000259" key="7">
    <source>
        <dbReference type="Pfam" id="PF07195"/>
    </source>
</evidence>
<dbReference type="InterPro" id="IPR040026">
    <property type="entry name" value="FliD"/>
</dbReference>
<feature type="domain" description="Flagellar hook-associated protein 2 C-terminal" evidence="7">
    <location>
        <begin position="225"/>
        <end position="452"/>
    </location>
</feature>
<dbReference type="RefSeq" id="WP_379778933.1">
    <property type="nucleotide sequence ID" value="NZ_JBHSMU010000003.1"/>
</dbReference>
<accession>A0ABW0KYX8</accession>
<comment type="subunit">
    <text evidence="2 5">Homopentamer.</text>
</comment>
<evidence type="ECO:0000313" key="9">
    <source>
        <dbReference type="Proteomes" id="UP001596050"/>
    </source>
</evidence>
<evidence type="ECO:0000256" key="5">
    <source>
        <dbReference type="RuleBase" id="RU362066"/>
    </source>
</evidence>
<dbReference type="InterPro" id="IPR003481">
    <property type="entry name" value="FliD_N"/>
</dbReference>
<keyword evidence="3" id="KW-0175">Coiled coil</keyword>
<keyword evidence="5" id="KW-0964">Secreted</keyword>
<feature type="domain" description="Flagellar hook-associated protein 2 N-terminal" evidence="6">
    <location>
        <begin position="7"/>
        <end position="104"/>
    </location>
</feature>
<gene>
    <name evidence="8" type="primary">fliD</name>
    <name evidence="8" type="ORF">ACFPN5_00390</name>
</gene>
<keyword evidence="4 5" id="KW-0975">Bacterial flagellum</keyword>
<evidence type="ECO:0000256" key="2">
    <source>
        <dbReference type="ARBA" id="ARBA00011255"/>
    </source>
</evidence>
<keyword evidence="8" id="KW-0282">Flagellum</keyword>
<dbReference type="PANTHER" id="PTHR30288">
    <property type="entry name" value="FLAGELLAR CAP/ASSEMBLY PROTEIN FLID"/>
    <property type="match status" value="1"/>
</dbReference>
<dbReference type="Pfam" id="PF07195">
    <property type="entry name" value="FliD_C"/>
    <property type="match status" value="1"/>
</dbReference>
<sequence length="467" mass="47798">MASIGTNYDPATTAQALAESSTAARQAMLTRQSEQASATEKALGTLGSVLNSFQSSLAALTGLNKTMAATSAVFSDTAVASATASPTAAAGTYSFFVEQLASAHQVSYSGVRDITGTSGGTLTFASTVGEPPTDNTAHPTVERFTITLTERAYTVRELAAAINGDAKNTSVLASVVSGTNADGTSFSELVLTSKLTGKANNIQLTTGGDANAAFGASTRKDLVPAQDAIVRIGSSAGTATYSATNTFNVVDGVAMTVSKAQAAGSAPVTLTVGTDTSKTTANVQSFVDAYNKLKSAIDGLVSPGDPSSGATAGAFAGDSGVRALRDRLIGMVRATGTTSLASYGITANRQGTLSLDSTRLTKALAANPTGLDTLIGSASSTASSGIAGKLDVYIKVWTDSTNGQIGNRKDAVSKLRVSLTERQTTLDRQYDSAYARYLAQFTQLQSIQSSMTYNTSLFDAMFSDSKD</sequence>
<proteinExistence type="inferred from homology"/>
<dbReference type="Pfam" id="PF02465">
    <property type="entry name" value="FliD_N"/>
    <property type="match status" value="1"/>
</dbReference>